<dbReference type="InterPro" id="IPR035093">
    <property type="entry name" value="RelE/ParE_toxin_dom_sf"/>
</dbReference>
<keyword evidence="2" id="KW-1185">Reference proteome</keyword>
<dbReference type="PANTHER" id="PTHR40266">
    <property type="entry name" value="TOXIN HIGB-1"/>
    <property type="match status" value="1"/>
</dbReference>
<accession>A0AAE9ZVX2</accession>
<proteinExistence type="predicted"/>
<gene>
    <name evidence="1" type="ORF">PXH66_18715</name>
</gene>
<dbReference type="KEGG" id="slom:PXH66_18715"/>
<protein>
    <submittedName>
        <fullName evidence="1">Type II toxin-antitoxin system RelE/ParE family toxin</fullName>
    </submittedName>
</protein>
<dbReference type="EMBL" id="CP119075">
    <property type="protein sequence ID" value="WED64376.1"/>
    <property type="molecule type" value="Genomic_DNA"/>
</dbReference>
<dbReference type="SUPFAM" id="SSF143011">
    <property type="entry name" value="RelE-like"/>
    <property type="match status" value="1"/>
</dbReference>
<dbReference type="Gene3D" id="3.30.2310.20">
    <property type="entry name" value="RelE-like"/>
    <property type="match status" value="1"/>
</dbReference>
<dbReference type="Pfam" id="PF05015">
    <property type="entry name" value="HigB-like_toxin"/>
    <property type="match status" value="1"/>
</dbReference>
<name>A0AAE9ZVX2_9BACT</name>
<dbReference type="InterPro" id="IPR007711">
    <property type="entry name" value="HigB-1"/>
</dbReference>
<reference evidence="1" key="1">
    <citation type="submission" date="2023-03" db="EMBL/GenBank/DDBJ databases">
        <title>Lomoglobus Profundus gen. nov., sp. nov., a novel member of the phylum Verrucomicrobia, isolated from deep-marine sediment of South China Sea.</title>
        <authorList>
            <person name="Ahmad T."/>
            <person name="Ishaq S.E."/>
            <person name="Wang F."/>
        </authorList>
    </citation>
    <scope>NUCLEOTIDE SEQUENCE</scope>
    <source>
        <strain evidence="1">LMO-M01</strain>
    </source>
</reference>
<sequence>MIQSFADRDTEQLFLKEKNRRFQAVSRVALRKLIQLNSASRLGDLSVPPGNHLEQLAGNLAGQYSIRVNDQWRIVFRWTDSGPSDVRIEDYH</sequence>
<evidence type="ECO:0000313" key="2">
    <source>
        <dbReference type="Proteomes" id="UP001218638"/>
    </source>
</evidence>
<evidence type="ECO:0000313" key="1">
    <source>
        <dbReference type="EMBL" id="WED64376.1"/>
    </source>
</evidence>
<dbReference type="Proteomes" id="UP001218638">
    <property type="component" value="Chromosome"/>
</dbReference>
<organism evidence="1 2">
    <name type="scientific">Synoicihabitans lomoniglobus</name>
    <dbReference type="NCBI Taxonomy" id="2909285"/>
    <lineage>
        <taxon>Bacteria</taxon>
        <taxon>Pseudomonadati</taxon>
        <taxon>Verrucomicrobiota</taxon>
        <taxon>Opitutia</taxon>
        <taxon>Opitutales</taxon>
        <taxon>Opitutaceae</taxon>
        <taxon>Synoicihabitans</taxon>
    </lineage>
</organism>
<dbReference type="AlphaFoldDB" id="A0AAE9ZVX2"/>
<dbReference type="RefSeq" id="WP_330930959.1">
    <property type="nucleotide sequence ID" value="NZ_CP119075.1"/>
</dbReference>
<dbReference type="PANTHER" id="PTHR40266:SF2">
    <property type="entry name" value="TOXIN HIGB-1"/>
    <property type="match status" value="1"/>
</dbReference>